<feature type="domain" description="Response regulatory" evidence="2">
    <location>
        <begin position="65"/>
        <end position="182"/>
    </location>
</feature>
<proteinExistence type="predicted"/>
<protein>
    <recommendedName>
        <fullName evidence="2">Response regulatory domain-containing protein</fullName>
    </recommendedName>
</protein>
<dbReference type="SMART" id="SM00448">
    <property type="entry name" value="REC"/>
    <property type="match status" value="1"/>
</dbReference>
<dbReference type="PROSITE" id="PS50110">
    <property type="entry name" value="RESPONSE_REGULATORY"/>
    <property type="match status" value="2"/>
</dbReference>
<dbReference type="EMBL" id="BARS01039079">
    <property type="protein sequence ID" value="GAG15292.1"/>
    <property type="molecule type" value="Genomic_DNA"/>
</dbReference>
<dbReference type="InterPro" id="IPR050595">
    <property type="entry name" value="Bact_response_regulator"/>
</dbReference>
<dbReference type="SUPFAM" id="SSF52172">
    <property type="entry name" value="CheY-like"/>
    <property type="match status" value="2"/>
</dbReference>
<keyword evidence="1" id="KW-0597">Phosphoprotein</keyword>
<dbReference type="PANTHER" id="PTHR44591">
    <property type="entry name" value="STRESS RESPONSE REGULATOR PROTEIN 1"/>
    <property type="match status" value="1"/>
</dbReference>
<dbReference type="GO" id="GO:0000160">
    <property type="term" value="P:phosphorelay signal transduction system"/>
    <property type="evidence" value="ECO:0007669"/>
    <property type="project" value="InterPro"/>
</dbReference>
<gene>
    <name evidence="3" type="ORF">S01H1_59725</name>
</gene>
<evidence type="ECO:0000256" key="1">
    <source>
        <dbReference type="ARBA" id="ARBA00022553"/>
    </source>
</evidence>
<evidence type="ECO:0000313" key="3">
    <source>
        <dbReference type="EMBL" id="GAG15292.1"/>
    </source>
</evidence>
<dbReference type="InterPro" id="IPR001789">
    <property type="entry name" value="Sig_transdc_resp-reg_receiver"/>
</dbReference>
<dbReference type="Pfam" id="PF00072">
    <property type="entry name" value="Response_reg"/>
    <property type="match status" value="1"/>
</dbReference>
<dbReference type="InterPro" id="IPR011006">
    <property type="entry name" value="CheY-like_superfamily"/>
</dbReference>
<reference evidence="3" key="1">
    <citation type="journal article" date="2014" name="Front. Microbiol.">
        <title>High frequency of phylogenetically diverse reductive dehalogenase-homologous genes in deep subseafloor sedimentary metagenomes.</title>
        <authorList>
            <person name="Kawai M."/>
            <person name="Futagami T."/>
            <person name="Toyoda A."/>
            <person name="Takaki Y."/>
            <person name="Nishi S."/>
            <person name="Hori S."/>
            <person name="Arai W."/>
            <person name="Tsubouchi T."/>
            <person name="Morono Y."/>
            <person name="Uchiyama I."/>
            <person name="Ito T."/>
            <person name="Fujiyama A."/>
            <person name="Inagaki F."/>
            <person name="Takami H."/>
        </authorList>
    </citation>
    <scope>NUCLEOTIDE SEQUENCE</scope>
    <source>
        <strain evidence="3">Expedition CK06-06</strain>
    </source>
</reference>
<evidence type="ECO:0000259" key="2">
    <source>
        <dbReference type="PROSITE" id="PS50110"/>
    </source>
</evidence>
<dbReference type="Gene3D" id="3.40.50.2300">
    <property type="match status" value="2"/>
</dbReference>
<feature type="non-terminal residue" evidence="3">
    <location>
        <position position="1"/>
    </location>
</feature>
<sequence length="183" mass="21052">EFSQRLMKIRADIPVILCTGFSEMITQEKAKAIGIRHYLMKPVVKSEMAKTIRCVLDKEKEKSARILVIDDDDQIREMLRQMLEREGYEVVDAPDGKVGMRLFRKQPPELVITDLIMPEKEGIETITELRGEFPEVKIIAMTGGGRIPPEVYLRVAKRLGAMRTFAKPIEREELLEAIRELLK</sequence>
<feature type="domain" description="Response regulatory" evidence="2">
    <location>
        <begin position="1"/>
        <end position="56"/>
    </location>
</feature>
<dbReference type="AlphaFoldDB" id="X0VVY3"/>
<comment type="caution">
    <text evidence="3">The sequence shown here is derived from an EMBL/GenBank/DDBJ whole genome shotgun (WGS) entry which is preliminary data.</text>
</comment>
<organism evidence="3">
    <name type="scientific">marine sediment metagenome</name>
    <dbReference type="NCBI Taxonomy" id="412755"/>
    <lineage>
        <taxon>unclassified sequences</taxon>
        <taxon>metagenomes</taxon>
        <taxon>ecological metagenomes</taxon>
    </lineage>
</organism>
<dbReference type="PANTHER" id="PTHR44591:SF23">
    <property type="entry name" value="CHEY SUBFAMILY"/>
    <property type="match status" value="1"/>
</dbReference>
<name>X0VVY3_9ZZZZ</name>
<accession>X0VVY3</accession>